<dbReference type="InterPro" id="IPR036515">
    <property type="entry name" value="Transposase_17_sf"/>
</dbReference>
<gene>
    <name evidence="2" type="ORF">AREALGSMS7_01517</name>
</gene>
<accession>A0A221UUI1</accession>
<reference evidence="2 3" key="1">
    <citation type="submission" date="2017-07" db="EMBL/GenBank/DDBJ databases">
        <title>Genome Sequence of Arenibacter algicola Strain SMS7 Isolated from a culture of the Diatom Skeletonema marinoi.</title>
        <authorList>
            <person name="Topel M."/>
            <person name="Pinder M.I.M."/>
            <person name="Johansson O.N."/>
            <person name="Kourtchenko O."/>
            <person name="Godhe A."/>
            <person name="Clarke A.K."/>
        </authorList>
    </citation>
    <scope>NUCLEOTIDE SEQUENCE [LARGE SCALE GENOMIC DNA]</scope>
    <source>
        <strain evidence="2 3">SMS7</strain>
    </source>
</reference>
<dbReference type="KEGG" id="aalg:AREALGSMS7_01517"/>
<dbReference type="SMART" id="SM01321">
    <property type="entry name" value="Y1_Tnp"/>
    <property type="match status" value="1"/>
</dbReference>
<dbReference type="GO" id="GO:0004803">
    <property type="term" value="F:transposase activity"/>
    <property type="evidence" value="ECO:0007669"/>
    <property type="project" value="InterPro"/>
</dbReference>
<dbReference type="EMBL" id="CP022515">
    <property type="protein sequence ID" value="ASO04987.1"/>
    <property type="molecule type" value="Genomic_DNA"/>
</dbReference>
<dbReference type="PANTHER" id="PTHR34322:SF2">
    <property type="entry name" value="TRANSPOSASE IS200-LIKE DOMAIN-CONTAINING PROTEIN"/>
    <property type="match status" value="1"/>
</dbReference>
<dbReference type="AlphaFoldDB" id="A0A221UUI1"/>
<protein>
    <submittedName>
        <fullName evidence="2">Transposase IS200 like protein</fullName>
    </submittedName>
</protein>
<evidence type="ECO:0000259" key="1">
    <source>
        <dbReference type="SMART" id="SM01321"/>
    </source>
</evidence>
<dbReference type="RefSeq" id="WP_093977855.1">
    <property type="nucleotide sequence ID" value="NZ_CP022515.1"/>
</dbReference>
<evidence type="ECO:0000313" key="2">
    <source>
        <dbReference type="EMBL" id="ASO04987.1"/>
    </source>
</evidence>
<dbReference type="PANTHER" id="PTHR34322">
    <property type="entry name" value="TRANSPOSASE, Y1_TNP DOMAIN-CONTAINING"/>
    <property type="match status" value="1"/>
</dbReference>
<feature type="domain" description="Transposase IS200-like" evidence="1">
    <location>
        <begin position="7"/>
        <end position="122"/>
    </location>
</feature>
<dbReference type="Gene3D" id="3.30.70.1290">
    <property type="entry name" value="Transposase IS200-like"/>
    <property type="match status" value="1"/>
</dbReference>
<sequence length="190" mass="22739">MKLEKLEQDCYYHIYNRGINGGPIFRSDENKRYFLRLIKKHLSDKVSILAYCLMDNHYHMAIQVIQEEQKVTQSFSNLFNAYAKAYNKMHDRTGSLFEKHFKRIKIQDTKYLRNLIIYINTNPEYHGVNNDYKKFEYSSYQTTIIDSNDAVLMPIAKEEVINLFEDIENFEYLHQQKMNLNLDLNALDLD</sequence>
<dbReference type="GO" id="GO:0003677">
    <property type="term" value="F:DNA binding"/>
    <property type="evidence" value="ECO:0007669"/>
    <property type="project" value="InterPro"/>
</dbReference>
<proteinExistence type="predicted"/>
<organism evidence="2 3">
    <name type="scientific">Arenibacter algicola</name>
    <dbReference type="NCBI Taxonomy" id="616991"/>
    <lineage>
        <taxon>Bacteria</taxon>
        <taxon>Pseudomonadati</taxon>
        <taxon>Bacteroidota</taxon>
        <taxon>Flavobacteriia</taxon>
        <taxon>Flavobacteriales</taxon>
        <taxon>Flavobacteriaceae</taxon>
        <taxon>Arenibacter</taxon>
    </lineage>
</organism>
<evidence type="ECO:0000313" key="3">
    <source>
        <dbReference type="Proteomes" id="UP000204551"/>
    </source>
</evidence>
<dbReference type="SUPFAM" id="SSF143422">
    <property type="entry name" value="Transposase IS200-like"/>
    <property type="match status" value="1"/>
</dbReference>
<dbReference type="Pfam" id="PF01797">
    <property type="entry name" value="Y1_Tnp"/>
    <property type="match status" value="1"/>
</dbReference>
<dbReference type="Proteomes" id="UP000204551">
    <property type="component" value="Chromosome"/>
</dbReference>
<dbReference type="InterPro" id="IPR002686">
    <property type="entry name" value="Transposase_17"/>
</dbReference>
<name>A0A221UUI1_9FLAO</name>
<dbReference type="GO" id="GO:0006313">
    <property type="term" value="P:DNA transposition"/>
    <property type="evidence" value="ECO:0007669"/>
    <property type="project" value="InterPro"/>
</dbReference>